<dbReference type="SUPFAM" id="SSF48208">
    <property type="entry name" value="Six-hairpin glycosidases"/>
    <property type="match status" value="1"/>
</dbReference>
<dbReference type="InterPro" id="IPR012341">
    <property type="entry name" value="6hp_glycosidase-like_sf"/>
</dbReference>
<dbReference type="InterPro" id="IPR004879">
    <property type="entry name" value="Ssp411-like_TRX"/>
</dbReference>
<gene>
    <name evidence="3" type="ORF">MKZ38_006204</name>
</gene>
<dbReference type="InterPro" id="IPR008928">
    <property type="entry name" value="6-hairpin_glycosidase_sf"/>
</dbReference>
<sequence>MASEPTTEPLRNMAGSSKSPYIRRHADSPVAWQPLTQESLDLAAQENKLVFLNIGSAPCHYAQLMSQDSWSRPAVASILNKHYIPIMVDKDERPDLDSIYAHYLMSIHGKAGYPMNLFLTSKLHPVYGDTYLEGPTEHDYDEVGEDNPNIVFILNRVEKHWREERERLLAEGTATFSQLREILAEGTRSQPSAMTNAEGTEELGDDVDIELEIMEEAYTGHAKLYDPVNAGFLSVPTDPTMPEIIPKFSMVSRLDYLLRLSHLPSAVRGVVGDPECETATKMTLETLRKMRDLTMQDHLGGGFHSSTQTRDWAFPLFDKVTGHNGQLLDLYLDAWLTTSNPDDRKDVNLSEIWRSKNNEFLDVVISLATYLTSPPICLPTGGFCTSEAADSVVRGATSGSGSSRQLRVGAFYVWSKKDLFAAIEHGSGGTANGELAASFFNVKGEGNIDKVLDPRDEFIMENVLAIVGDEGQLAGRHGITPVDARNNLSRAKDALRRNRDSHRTRPAADTRVIAGENGKVIGALARAGAALKVVDKDLGEKCLSAASRAAALIKEKMWDAGHKTLYRIYGNEREEIKGFAEDYAFLIDGLIHLYEATGEVKWLRWADELQESQISHFYDPRTPASPSSPEAAPVPSPSTISGDDAATTLGPTSTTTETPDFAHCGGFYSTPPAGPHNIIRTKSAMDDVSPSVNGVSASNLFRLGSLLSDKKYVRLAKETILAFEVEMPVHPGLFTSLLVNLVTAKMGSQGSEWLVVGPGTKGKGKGVEGEKANHANSTEPREDDTKEEGSSIVDPGDLKQTFFSSPRAGMRSLVQLTQGAEWLAERSPRIKAFLESKAEGEALDSGVAYVFDEGKGSYRACAADEFRRFGTDA</sequence>
<dbReference type="EMBL" id="JAKWBI020000379">
    <property type="protein sequence ID" value="KAJ2895732.1"/>
    <property type="molecule type" value="Genomic_DNA"/>
</dbReference>
<dbReference type="Pfam" id="PF03190">
    <property type="entry name" value="Thioredox_DsbH"/>
    <property type="match status" value="1"/>
</dbReference>
<feature type="domain" description="Spermatogenesis-associated protein 20-like TRX" evidence="2">
    <location>
        <begin position="15"/>
        <end position="179"/>
    </location>
</feature>
<feature type="compositionally biased region" description="Low complexity" evidence="1">
    <location>
        <begin position="647"/>
        <end position="658"/>
    </location>
</feature>
<organism evidence="3 4">
    <name type="scientific">Zalerion maritima</name>
    <dbReference type="NCBI Taxonomy" id="339359"/>
    <lineage>
        <taxon>Eukaryota</taxon>
        <taxon>Fungi</taxon>
        <taxon>Dikarya</taxon>
        <taxon>Ascomycota</taxon>
        <taxon>Pezizomycotina</taxon>
        <taxon>Sordariomycetes</taxon>
        <taxon>Lulworthiomycetidae</taxon>
        <taxon>Lulworthiales</taxon>
        <taxon>Lulworthiaceae</taxon>
        <taxon>Zalerion</taxon>
    </lineage>
</organism>
<feature type="region of interest" description="Disordered" evidence="1">
    <location>
        <begin position="1"/>
        <end position="21"/>
    </location>
</feature>
<dbReference type="InterPro" id="IPR024705">
    <property type="entry name" value="Ssp411"/>
</dbReference>
<feature type="compositionally biased region" description="Low complexity" evidence="1">
    <location>
        <begin position="624"/>
        <end position="633"/>
    </location>
</feature>
<dbReference type="AlphaFoldDB" id="A0AAD5RK96"/>
<feature type="region of interest" description="Disordered" evidence="1">
    <location>
        <begin position="617"/>
        <end position="665"/>
    </location>
</feature>
<evidence type="ECO:0000256" key="1">
    <source>
        <dbReference type="SAM" id="MobiDB-lite"/>
    </source>
</evidence>
<feature type="region of interest" description="Disordered" evidence="1">
    <location>
        <begin position="755"/>
        <end position="798"/>
    </location>
</feature>
<comment type="caution">
    <text evidence="3">The sequence shown here is derived from an EMBL/GenBank/DDBJ whole genome shotgun (WGS) entry which is preliminary data.</text>
</comment>
<feature type="compositionally biased region" description="Basic and acidic residues" evidence="1">
    <location>
        <begin position="765"/>
        <end position="789"/>
    </location>
</feature>
<proteinExistence type="predicted"/>
<dbReference type="InterPro" id="IPR036249">
    <property type="entry name" value="Thioredoxin-like_sf"/>
</dbReference>
<dbReference type="GO" id="GO:0003824">
    <property type="term" value="F:catalytic activity"/>
    <property type="evidence" value="ECO:0007669"/>
    <property type="project" value="UniProtKB-ARBA"/>
</dbReference>
<evidence type="ECO:0000313" key="4">
    <source>
        <dbReference type="Proteomes" id="UP001201980"/>
    </source>
</evidence>
<dbReference type="GO" id="GO:0005975">
    <property type="term" value="P:carbohydrate metabolic process"/>
    <property type="evidence" value="ECO:0007669"/>
    <property type="project" value="InterPro"/>
</dbReference>
<dbReference type="Gene3D" id="1.50.10.10">
    <property type="match status" value="1"/>
</dbReference>
<dbReference type="Proteomes" id="UP001201980">
    <property type="component" value="Unassembled WGS sequence"/>
</dbReference>
<accession>A0AAD5RK96</accession>
<evidence type="ECO:0000259" key="2">
    <source>
        <dbReference type="Pfam" id="PF03190"/>
    </source>
</evidence>
<name>A0AAD5RK96_9PEZI</name>
<dbReference type="PANTHER" id="PTHR42899">
    <property type="entry name" value="SPERMATOGENESIS-ASSOCIATED PROTEIN 20"/>
    <property type="match status" value="1"/>
</dbReference>
<dbReference type="PANTHER" id="PTHR42899:SF1">
    <property type="entry name" value="SPERMATOGENESIS-ASSOCIATED PROTEIN 20"/>
    <property type="match status" value="1"/>
</dbReference>
<keyword evidence="4" id="KW-1185">Reference proteome</keyword>
<reference evidence="3" key="1">
    <citation type="submission" date="2022-07" db="EMBL/GenBank/DDBJ databases">
        <title>Draft genome sequence of Zalerion maritima ATCC 34329, a (micro)plastics degrading marine fungus.</title>
        <authorList>
            <person name="Paco A."/>
            <person name="Goncalves M.F.M."/>
            <person name="Rocha-Santos T.A.P."/>
            <person name="Alves A."/>
        </authorList>
    </citation>
    <scope>NUCLEOTIDE SEQUENCE</scope>
    <source>
        <strain evidence="3">ATCC 34329</strain>
    </source>
</reference>
<protein>
    <recommendedName>
        <fullName evidence="2">Spermatogenesis-associated protein 20-like TRX domain-containing protein</fullName>
    </recommendedName>
</protein>
<dbReference type="SUPFAM" id="SSF52833">
    <property type="entry name" value="Thioredoxin-like"/>
    <property type="match status" value="1"/>
</dbReference>
<evidence type="ECO:0000313" key="3">
    <source>
        <dbReference type="EMBL" id="KAJ2895732.1"/>
    </source>
</evidence>
<dbReference type="Gene3D" id="3.40.30.10">
    <property type="entry name" value="Glutaredoxin"/>
    <property type="match status" value="1"/>
</dbReference>